<keyword evidence="3" id="KW-1185">Reference proteome</keyword>
<sequence length="386" mass="43351">MYYFDNAATSYPKPDEVYKFSDYYYRNYGFNATRSHLVKGKNEEISPNELIRDTKKMLLDLVNAEDKEVTFLSSATIATNVVLQGLNYDNISKVYISPFEHNAVIRTLHYLQKIYDFEIIELAMNRLEDSYDTEEIKYQFQKNNPNLVVINHASNVTGLIAPIDTICDFAKKYEAITIIDIAQSAGQMEVDLSSPKYDFAIFAGHKSLLASFGIGGFISNNKISLAPLIYGGTGRDSANPEMPVSGSERHEVGSVNILAVSSLYASLKYINSVGLKSILEKKKQIMVDLINLLDDYPDIKVYRKGANDKYVYVVSINYSGYSSNNLGEILAKKDIIVRTGLHCAPLAHKYLGTFPEGTVRLSISEFTTLDDLEKLEEAIDYIEDNS</sequence>
<dbReference type="Gene3D" id="3.90.1150.10">
    <property type="entry name" value="Aspartate Aminotransferase, domain 1"/>
    <property type="match status" value="1"/>
</dbReference>
<dbReference type="SUPFAM" id="SSF53383">
    <property type="entry name" value="PLP-dependent transferases"/>
    <property type="match status" value="1"/>
</dbReference>
<dbReference type="Pfam" id="PF00266">
    <property type="entry name" value="Aminotran_5"/>
    <property type="match status" value="1"/>
</dbReference>
<dbReference type="InterPro" id="IPR015422">
    <property type="entry name" value="PyrdxlP-dep_Trfase_small"/>
</dbReference>
<evidence type="ECO:0000259" key="1">
    <source>
        <dbReference type="Pfam" id="PF00266"/>
    </source>
</evidence>
<dbReference type="InterPro" id="IPR000192">
    <property type="entry name" value="Aminotrans_V_dom"/>
</dbReference>
<protein>
    <submittedName>
        <fullName evidence="2">Cysteine desulfurase family protein</fullName>
    </submittedName>
</protein>
<dbReference type="Proteomes" id="UP000767854">
    <property type="component" value="Unassembled WGS sequence"/>
</dbReference>
<dbReference type="PANTHER" id="PTHR43586">
    <property type="entry name" value="CYSTEINE DESULFURASE"/>
    <property type="match status" value="1"/>
</dbReference>
<organism evidence="2 3">
    <name type="scientific">Fusibacter tunisiensis</name>
    <dbReference type="NCBI Taxonomy" id="1008308"/>
    <lineage>
        <taxon>Bacteria</taxon>
        <taxon>Bacillati</taxon>
        <taxon>Bacillota</taxon>
        <taxon>Clostridia</taxon>
        <taxon>Eubacteriales</taxon>
        <taxon>Eubacteriales Family XII. Incertae Sedis</taxon>
        <taxon>Fusibacter</taxon>
    </lineage>
</organism>
<dbReference type="PANTHER" id="PTHR43586:SF4">
    <property type="entry name" value="ISOPENICILLIN N EPIMERASE"/>
    <property type="match status" value="1"/>
</dbReference>
<feature type="domain" description="Aminotransferase class V" evidence="1">
    <location>
        <begin position="3"/>
        <end position="375"/>
    </location>
</feature>
<accession>A0ABS2MTK8</accession>
<evidence type="ECO:0000313" key="2">
    <source>
        <dbReference type="EMBL" id="MBM7562607.1"/>
    </source>
</evidence>
<dbReference type="RefSeq" id="WP_204665036.1">
    <property type="nucleotide sequence ID" value="NZ_JAFBDT010000023.1"/>
</dbReference>
<reference evidence="2 3" key="1">
    <citation type="submission" date="2021-01" db="EMBL/GenBank/DDBJ databases">
        <title>Genomic Encyclopedia of Type Strains, Phase IV (KMG-IV): sequencing the most valuable type-strain genomes for metagenomic binning, comparative biology and taxonomic classification.</title>
        <authorList>
            <person name="Goeker M."/>
        </authorList>
    </citation>
    <scope>NUCLEOTIDE SEQUENCE [LARGE SCALE GENOMIC DNA]</scope>
    <source>
        <strain evidence="2 3">DSM 24436</strain>
    </source>
</reference>
<proteinExistence type="predicted"/>
<evidence type="ECO:0000313" key="3">
    <source>
        <dbReference type="Proteomes" id="UP000767854"/>
    </source>
</evidence>
<dbReference type="EMBL" id="JAFBDT010000023">
    <property type="protein sequence ID" value="MBM7562607.1"/>
    <property type="molecule type" value="Genomic_DNA"/>
</dbReference>
<name>A0ABS2MTK8_9FIRM</name>
<dbReference type="InterPro" id="IPR015421">
    <property type="entry name" value="PyrdxlP-dep_Trfase_major"/>
</dbReference>
<gene>
    <name evidence="2" type="ORF">JOC49_002168</name>
</gene>
<dbReference type="InterPro" id="IPR015424">
    <property type="entry name" value="PyrdxlP-dep_Trfase"/>
</dbReference>
<comment type="caution">
    <text evidence="2">The sequence shown here is derived from an EMBL/GenBank/DDBJ whole genome shotgun (WGS) entry which is preliminary data.</text>
</comment>
<dbReference type="Gene3D" id="3.40.640.10">
    <property type="entry name" value="Type I PLP-dependent aspartate aminotransferase-like (Major domain)"/>
    <property type="match status" value="1"/>
</dbReference>